<dbReference type="PROSITE" id="PS01022">
    <property type="entry name" value="PTR2_1"/>
    <property type="match status" value="1"/>
</dbReference>
<evidence type="ECO:0000256" key="6">
    <source>
        <dbReference type="ARBA" id="ARBA00044504"/>
    </source>
</evidence>
<evidence type="ECO:0000256" key="4">
    <source>
        <dbReference type="ARBA" id="ARBA00022989"/>
    </source>
</evidence>
<dbReference type="PANTHER" id="PTHR11654">
    <property type="entry name" value="OLIGOPEPTIDE TRANSPORTER-RELATED"/>
    <property type="match status" value="1"/>
</dbReference>
<dbReference type="InterPro" id="IPR000109">
    <property type="entry name" value="POT_fam"/>
</dbReference>
<keyword evidence="9" id="KW-1185">Reference proteome</keyword>
<evidence type="ECO:0000256" key="5">
    <source>
        <dbReference type="ARBA" id="ARBA00023136"/>
    </source>
</evidence>
<dbReference type="OrthoDB" id="8904098at2759"/>
<dbReference type="GO" id="GO:0022857">
    <property type="term" value="F:transmembrane transporter activity"/>
    <property type="evidence" value="ECO:0007669"/>
    <property type="project" value="InterPro"/>
</dbReference>
<dbReference type="GO" id="GO:0016020">
    <property type="term" value="C:membrane"/>
    <property type="evidence" value="ECO:0007669"/>
    <property type="project" value="UniProtKB-SubCell"/>
</dbReference>
<comment type="similarity">
    <text evidence="6">Belongs to the major facilitator superfamily. Phosphate:H(+) symporter (TC 2.A.1.9) family.</text>
</comment>
<accession>A0A5A7QV85</accession>
<dbReference type="Pfam" id="PF00854">
    <property type="entry name" value="PTR2"/>
    <property type="match status" value="1"/>
</dbReference>
<evidence type="ECO:0000256" key="3">
    <source>
        <dbReference type="ARBA" id="ARBA00022692"/>
    </source>
</evidence>
<dbReference type="SUPFAM" id="SSF103473">
    <property type="entry name" value="MFS general substrate transporter"/>
    <property type="match status" value="1"/>
</dbReference>
<feature type="transmembrane region" description="Helical" evidence="7">
    <location>
        <begin position="143"/>
        <end position="167"/>
    </location>
</feature>
<feature type="transmembrane region" description="Helical" evidence="7">
    <location>
        <begin position="64"/>
        <end position="83"/>
    </location>
</feature>
<dbReference type="InterPro" id="IPR036259">
    <property type="entry name" value="MFS_trans_sf"/>
</dbReference>
<dbReference type="GO" id="GO:0006857">
    <property type="term" value="P:oligopeptide transport"/>
    <property type="evidence" value="ECO:0007669"/>
    <property type="project" value="InterPro"/>
</dbReference>
<feature type="transmembrane region" description="Helical" evidence="7">
    <location>
        <begin position="179"/>
        <end position="201"/>
    </location>
</feature>
<reference evidence="9" key="1">
    <citation type="journal article" date="2019" name="Curr. Biol.">
        <title>Genome Sequence of Striga asiatica Provides Insight into the Evolution of Plant Parasitism.</title>
        <authorList>
            <person name="Yoshida S."/>
            <person name="Kim S."/>
            <person name="Wafula E.K."/>
            <person name="Tanskanen J."/>
            <person name="Kim Y.M."/>
            <person name="Honaas L."/>
            <person name="Yang Z."/>
            <person name="Spallek T."/>
            <person name="Conn C.E."/>
            <person name="Ichihashi Y."/>
            <person name="Cheong K."/>
            <person name="Cui S."/>
            <person name="Der J.P."/>
            <person name="Gundlach H."/>
            <person name="Jiao Y."/>
            <person name="Hori C."/>
            <person name="Ishida J.K."/>
            <person name="Kasahara H."/>
            <person name="Kiba T."/>
            <person name="Kim M.S."/>
            <person name="Koo N."/>
            <person name="Laohavisit A."/>
            <person name="Lee Y.H."/>
            <person name="Lumba S."/>
            <person name="McCourt P."/>
            <person name="Mortimer J.C."/>
            <person name="Mutuku J.M."/>
            <person name="Nomura T."/>
            <person name="Sasaki-Sekimoto Y."/>
            <person name="Seto Y."/>
            <person name="Wang Y."/>
            <person name="Wakatake T."/>
            <person name="Sakakibara H."/>
            <person name="Demura T."/>
            <person name="Yamaguchi S."/>
            <person name="Yoneyama K."/>
            <person name="Manabe R.I."/>
            <person name="Nelson D.C."/>
            <person name="Schulman A.H."/>
            <person name="Timko M.P."/>
            <person name="dePamphilis C.W."/>
            <person name="Choi D."/>
            <person name="Shirasu K."/>
        </authorList>
    </citation>
    <scope>NUCLEOTIDE SEQUENCE [LARGE SCALE GENOMIC DNA]</scope>
    <source>
        <strain evidence="9">cv. UVA1</strain>
    </source>
</reference>
<sequence length="482" mass="53695">MEMEENGTNQEKQASRKSKGGLITMPFIIANEAFEKAASYGLQPNMMFYLMNEYKIGFTKATNLMFYWSAATNFMPLVGAFVADSFLGRFLTIGFGSIVCLLGTINLWLTAMFPATRPPKCGPAQICKRALNPKKKNPEKERVLESFFGWYYALAAVSVFIALKGIVYVQDHMGWRVGFGLPVALMFFSALLFFLASRLYVKVGPNKSLFTGFVFLNKACIIKDPQDLISISNSWSLCTVDQVEELKALIKVIPIWSTGIIPAINLSQTSFPLIQASSMDRHITRGFEIPAGSFGMFNIVTLTLWIILYDRAILPLASKLAGKKVKLGVKLRMGIGTFLSYVAMVVSGVVEHVRRKRAVRQGLGPDPHGVVKMSAMWLVPQNCLLGLSEAFNAIEQTEFYYSEFPRSMPSVASSMFGLRMAVAGMLATVVVSAVDEATRGETGKTSWVSVGLMVLVMGKRRNWVWWEHHVEKLQRSWVNKDS</sequence>
<protein>
    <submittedName>
        <fullName evidence="8">Major facilitator superfamily protein</fullName>
    </submittedName>
</protein>
<proteinExistence type="inferred from homology"/>
<comment type="similarity">
    <text evidence="2">Belongs to the major facilitator superfamily. Proton-dependent oligopeptide transporter (POT/PTR) (TC 2.A.17) family.</text>
</comment>
<evidence type="ECO:0000256" key="2">
    <source>
        <dbReference type="ARBA" id="ARBA00005982"/>
    </source>
</evidence>
<gene>
    <name evidence="8" type="ORF">STAS_25500</name>
</gene>
<dbReference type="Gene3D" id="1.20.1250.20">
    <property type="entry name" value="MFS general substrate transporter like domains"/>
    <property type="match status" value="1"/>
</dbReference>
<evidence type="ECO:0000313" key="8">
    <source>
        <dbReference type="EMBL" id="GER48337.1"/>
    </source>
</evidence>
<dbReference type="AlphaFoldDB" id="A0A5A7QV85"/>
<keyword evidence="5 7" id="KW-0472">Membrane</keyword>
<name>A0A5A7QV85_STRAF</name>
<organism evidence="8 9">
    <name type="scientific">Striga asiatica</name>
    <name type="common">Asiatic witchweed</name>
    <name type="synonym">Buchnera asiatica</name>
    <dbReference type="NCBI Taxonomy" id="4170"/>
    <lineage>
        <taxon>Eukaryota</taxon>
        <taxon>Viridiplantae</taxon>
        <taxon>Streptophyta</taxon>
        <taxon>Embryophyta</taxon>
        <taxon>Tracheophyta</taxon>
        <taxon>Spermatophyta</taxon>
        <taxon>Magnoliopsida</taxon>
        <taxon>eudicotyledons</taxon>
        <taxon>Gunneridae</taxon>
        <taxon>Pentapetalae</taxon>
        <taxon>asterids</taxon>
        <taxon>lamiids</taxon>
        <taxon>Lamiales</taxon>
        <taxon>Orobanchaceae</taxon>
        <taxon>Buchnereae</taxon>
        <taxon>Striga</taxon>
    </lineage>
</organism>
<dbReference type="Proteomes" id="UP000325081">
    <property type="component" value="Unassembled WGS sequence"/>
</dbReference>
<feature type="transmembrane region" description="Helical" evidence="7">
    <location>
        <begin position="89"/>
        <end position="109"/>
    </location>
</feature>
<keyword evidence="4 7" id="KW-1133">Transmembrane helix</keyword>
<dbReference type="InterPro" id="IPR018456">
    <property type="entry name" value="PTR2_symporter_CS"/>
</dbReference>
<feature type="transmembrane region" description="Helical" evidence="7">
    <location>
        <begin position="289"/>
        <end position="309"/>
    </location>
</feature>
<evidence type="ECO:0000256" key="7">
    <source>
        <dbReference type="SAM" id="Phobius"/>
    </source>
</evidence>
<feature type="transmembrane region" description="Helical" evidence="7">
    <location>
        <begin position="329"/>
        <end position="350"/>
    </location>
</feature>
<comment type="subcellular location">
    <subcellularLocation>
        <location evidence="1">Membrane</location>
        <topology evidence="1">Multi-pass membrane protein</topology>
    </subcellularLocation>
</comment>
<dbReference type="EMBL" id="BKCP01008292">
    <property type="protein sequence ID" value="GER48337.1"/>
    <property type="molecule type" value="Genomic_DNA"/>
</dbReference>
<evidence type="ECO:0000256" key="1">
    <source>
        <dbReference type="ARBA" id="ARBA00004141"/>
    </source>
</evidence>
<comment type="caution">
    <text evidence="8">The sequence shown here is derived from an EMBL/GenBank/DDBJ whole genome shotgun (WGS) entry which is preliminary data.</text>
</comment>
<evidence type="ECO:0000313" key="9">
    <source>
        <dbReference type="Proteomes" id="UP000325081"/>
    </source>
</evidence>
<keyword evidence="3 7" id="KW-0812">Transmembrane</keyword>